<keyword evidence="1" id="KW-1133">Transmembrane helix</keyword>
<keyword evidence="1" id="KW-0812">Transmembrane</keyword>
<feature type="transmembrane region" description="Helical" evidence="1">
    <location>
        <begin position="78"/>
        <end position="99"/>
    </location>
</feature>
<dbReference type="AlphaFoldDB" id="A0A7S4CX76"/>
<evidence type="ECO:0000256" key="1">
    <source>
        <dbReference type="SAM" id="Phobius"/>
    </source>
</evidence>
<gene>
    <name evidence="2" type="ORF">EGYM00163_LOCUS20451</name>
</gene>
<evidence type="ECO:0000313" key="2">
    <source>
        <dbReference type="EMBL" id="CAE0809319.1"/>
    </source>
</evidence>
<organism evidence="2">
    <name type="scientific">Eutreptiella gymnastica</name>
    <dbReference type="NCBI Taxonomy" id="73025"/>
    <lineage>
        <taxon>Eukaryota</taxon>
        <taxon>Discoba</taxon>
        <taxon>Euglenozoa</taxon>
        <taxon>Euglenida</taxon>
        <taxon>Spirocuta</taxon>
        <taxon>Euglenophyceae</taxon>
        <taxon>Eutreptiales</taxon>
        <taxon>Eutreptiaceae</taxon>
        <taxon>Eutreptiella</taxon>
    </lineage>
</organism>
<keyword evidence="1" id="KW-0472">Membrane</keyword>
<proteinExistence type="predicted"/>
<name>A0A7S4CX76_9EUGL</name>
<reference evidence="2" key="1">
    <citation type="submission" date="2021-01" db="EMBL/GenBank/DDBJ databases">
        <authorList>
            <person name="Corre E."/>
            <person name="Pelletier E."/>
            <person name="Niang G."/>
            <person name="Scheremetjew M."/>
            <person name="Finn R."/>
            <person name="Kale V."/>
            <person name="Holt S."/>
            <person name="Cochrane G."/>
            <person name="Meng A."/>
            <person name="Brown T."/>
            <person name="Cohen L."/>
        </authorList>
    </citation>
    <scope>NUCLEOTIDE SEQUENCE</scope>
    <source>
        <strain evidence="2">CCMP1594</strain>
    </source>
</reference>
<dbReference type="EMBL" id="HBJA01057824">
    <property type="protein sequence ID" value="CAE0809319.1"/>
    <property type="molecule type" value="Transcribed_RNA"/>
</dbReference>
<accession>A0A7S4CX76</accession>
<protein>
    <submittedName>
        <fullName evidence="2">Uncharacterized protein</fullName>
    </submittedName>
</protein>
<sequence>MLFLMMMMVVMIMMKMMMMMMMMVMNAWSMVPGQWKLIQGSQMKVRMTLIPLKVVIALMLLPILITSCLIVLLLMTFFLVLKFMMLFLLLLPTMSFLWIREKHYLMGRRRTNFSKFENIFALISRAGSGWEGAVCFHFAAFDKSRRAFILTAFF</sequence>